<dbReference type="EMBL" id="MFDE01000042">
    <property type="protein sequence ID" value="OGE37475.1"/>
    <property type="molecule type" value="Genomic_DNA"/>
</dbReference>
<dbReference type="NCBIfam" id="TIGR00278">
    <property type="entry name" value="membrane protein insertion efficiency factor YidD"/>
    <property type="match status" value="1"/>
</dbReference>
<evidence type="ECO:0000313" key="2">
    <source>
        <dbReference type="Proteomes" id="UP000176527"/>
    </source>
</evidence>
<dbReference type="AlphaFoldDB" id="A0A1F5K9I1"/>
<proteinExistence type="predicted"/>
<comment type="caution">
    <text evidence="1">The sequence shown here is derived from an EMBL/GenBank/DDBJ whole genome shotgun (WGS) entry which is preliminary data.</text>
</comment>
<dbReference type="Pfam" id="PF01809">
    <property type="entry name" value="YidD"/>
    <property type="match status" value="1"/>
</dbReference>
<protein>
    <recommendedName>
        <fullName evidence="3">Membrane protein insertion efficiency factor</fullName>
    </recommendedName>
</protein>
<accession>A0A1F5K9I1</accession>
<reference evidence="1 2" key="1">
    <citation type="journal article" date="2016" name="Nat. Commun.">
        <title>Thousands of microbial genomes shed light on interconnected biogeochemical processes in an aquifer system.</title>
        <authorList>
            <person name="Anantharaman K."/>
            <person name="Brown C.T."/>
            <person name="Hug L.A."/>
            <person name="Sharon I."/>
            <person name="Castelle C.J."/>
            <person name="Probst A.J."/>
            <person name="Thomas B.C."/>
            <person name="Singh A."/>
            <person name="Wilkins M.J."/>
            <person name="Karaoz U."/>
            <person name="Brodie E.L."/>
            <person name="Williams K.H."/>
            <person name="Hubbard S.S."/>
            <person name="Banfield J.F."/>
        </authorList>
    </citation>
    <scope>NUCLEOTIDE SEQUENCE [LARGE SCALE GENOMIC DNA]</scope>
</reference>
<dbReference type="PANTHER" id="PTHR33383">
    <property type="entry name" value="MEMBRANE PROTEIN INSERTION EFFICIENCY FACTOR-RELATED"/>
    <property type="match status" value="1"/>
</dbReference>
<dbReference type="SMART" id="SM01234">
    <property type="entry name" value="Haemolytic"/>
    <property type="match status" value="1"/>
</dbReference>
<evidence type="ECO:0008006" key="3">
    <source>
        <dbReference type="Google" id="ProtNLM"/>
    </source>
</evidence>
<dbReference type="InterPro" id="IPR002696">
    <property type="entry name" value="Membr_insert_effic_factor_YidD"/>
</dbReference>
<organism evidence="1 2">
    <name type="scientific">Candidatus Daviesbacteria bacterium RIFCSPHIGHO2_12_FULL_37_11</name>
    <dbReference type="NCBI Taxonomy" id="1797777"/>
    <lineage>
        <taxon>Bacteria</taxon>
        <taxon>Candidatus Daviesiibacteriota</taxon>
    </lineage>
</organism>
<evidence type="ECO:0000313" key="1">
    <source>
        <dbReference type="EMBL" id="OGE37475.1"/>
    </source>
</evidence>
<name>A0A1F5K9I1_9BACT</name>
<dbReference type="PANTHER" id="PTHR33383:SF1">
    <property type="entry name" value="MEMBRANE PROTEIN INSERTION EFFICIENCY FACTOR-RELATED"/>
    <property type="match status" value="1"/>
</dbReference>
<gene>
    <name evidence="1" type="ORF">A3F00_01255</name>
</gene>
<sequence>MKKLLIKLIEFYQRFISFDSGILKIFAPGGACRYSPTCSEYTKQAILENGGLKGGWLGIKRIISCNPWKVQWNK</sequence>
<dbReference type="Proteomes" id="UP000176527">
    <property type="component" value="Unassembled WGS sequence"/>
</dbReference>